<proteinExistence type="predicted"/>
<name>A0AA97GV98_9ACTN</name>
<gene>
    <name evidence="2" type="ORF">MP11Mi_16230</name>
</gene>
<evidence type="ECO:0000313" key="2">
    <source>
        <dbReference type="EMBL" id="WOC12535.1"/>
    </source>
</evidence>
<protein>
    <submittedName>
        <fullName evidence="2">Uncharacterized protein</fullName>
    </submittedName>
</protein>
<evidence type="ECO:0000256" key="1">
    <source>
        <dbReference type="SAM" id="Phobius"/>
    </source>
</evidence>
<dbReference type="RefSeq" id="WP_420041761.1">
    <property type="nucleotide sequence ID" value="NZ_CP128986.1"/>
</dbReference>
<keyword evidence="1" id="KW-0472">Membrane</keyword>
<feature type="transmembrane region" description="Helical" evidence="1">
    <location>
        <begin position="12"/>
        <end position="33"/>
    </location>
</feature>
<dbReference type="AlphaFoldDB" id="A0AA97GV98"/>
<reference evidence="2" key="1">
    <citation type="submission" date="2023-06" db="EMBL/GenBank/DDBJ databases">
        <title>Gordonia sp. nov. and Pseudochrobactrum sp. nov., two species isolated from the burying beetle Nicrophorus vespilloides.</title>
        <authorList>
            <person name="Poehlein A."/>
            <person name="Guzman J."/>
            <person name="Daniel R."/>
            <person name="Vilcinskas A."/>
        </authorList>
    </citation>
    <scope>NUCLEOTIDE SEQUENCE</scope>
    <source>
        <strain evidence="2">MP11Mi</strain>
    </source>
</reference>
<sequence length="162" mass="16949">MNADNSAAAAAWVGAGTGCVALFIAIGCGILSFKSLMFEKDATESARRSAEAAERANALTERALLTGVPTHESIETNVAWVLERGGKNRYVLRNVGSSSAEHVNVAPPDGPIARNFPTDAVVGSQTGVDLLMVPTWGGPIPNQLYVTWGDDNQATVPVPLSD</sequence>
<accession>A0AA97GV98</accession>
<organism evidence="2">
    <name type="scientific">Gordonia sp. MP11Mi</name>
    <dbReference type="NCBI Taxonomy" id="3022769"/>
    <lineage>
        <taxon>Bacteria</taxon>
        <taxon>Bacillati</taxon>
        <taxon>Actinomycetota</taxon>
        <taxon>Actinomycetes</taxon>
        <taxon>Mycobacteriales</taxon>
        <taxon>Gordoniaceae</taxon>
        <taxon>Gordonia</taxon>
    </lineage>
</organism>
<keyword evidence="1" id="KW-0812">Transmembrane</keyword>
<dbReference type="EMBL" id="CP128986">
    <property type="protein sequence ID" value="WOC12535.1"/>
    <property type="molecule type" value="Genomic_DNA"/>
</dbReference>
<keyword evidence="1" id="KW-1133">Transmembrane helix</keyword>